<feature type="transmembrane region" description="Helical" evidence="5">
    <location>
        <begin position="131"/>
        <end position="157"/>
    </location>
</feature>
<comment type="caution">
    <text evidence="7">The sequence shown here is derived from an EMBL/GenBank/DDBJ whole genome shotgun (WGS) entry which is preliminary data.</text>
</comment>
<dbReference type="EMBL" id="PFLF01000041">
    <property type="protein sequence ID" value="PIY69248.1"/>
    <property type="molecule type" value="Genomic_DNA"/>
</dbReference>
<organism evidence="7 8">
    <name type="scientific">Candidatus Roizmanbacteria bacterium CG_4_10_14_0_8_um_filter_39_9</name>
    <dbReference type="NCBI Taxonomy" id="1974829"/>
    <lineage>
        <taxon>Bacteria</taxon>
        <taxon>Candidatus Roizmaniibacteriota</taxon>
    </lineage>
</organism>
<accession>A0A2M7QEG9</accession>
<dbReference type="Proteomes" id="UP000230108">
    <property type="component" value="Unassembled WGS sequence"/>
</dbReference>
<dbReference type="Pfam" id="PF04932">
    <property type="entry name" value="Wzy_C"/>
    <property type="match status" value="1"/>
</dbReference>
<feature type="transmembrane region" description="Helical" evidence="5">
    <location>
        <begin position="36"/>
        <end position="56"/>
    </location>
</feature>
<evidence type="ECO:0000256" key="4">
    <source>
        <dbReference type="ARBA" id="ARBA00023136"/>
    </source>
</evidence>
<evidence type="ECO:0000256" key="1">
    <source>
        <dbReference type="ARBA" id="ARBA00004141"/>
    </source>
</evidence>
<dbReference type="GO" id="GO:0016020">
    <property type="term" value="C:membrane"/>
    <property type="evidence" value="ECO:0007669"/>
    <property type="project" value="UniProtKB-SubCell"/>
</dbReference>
<sequence length="493" mass="56868">MSKCIHPLFSFLIFLALVFFSSVISTVNAMRSTLQLLLWTMYGCIFTVSLILPIKFKYQRNVLFFVFMVASFLYIGHSANTSAFSFLSDSSYQFILPSHGSHNHLGDLAGLFFSSLISFTSQYIFTGLLMGFTLTIMAISFSKSAFLGVLVVLALVTFQKKGKYFLLSFLIVIFSLCIIGLYTQELSKIPLIHAGQQIMQKKLHLAPKPILSVRDYYFPQVIRAWQTAPLEQLFFGFGSGNYIYPSIKTGSTTELTPTETHNIFLSILAENGPLSLLWFAVFCILILFYGLKAHNKSFYLFIFLLVNFQTDFTYSIPFFMGMFFFFAGQSVHNEKITNSTEFRFLSLSLVCMIVLTLFAGYSYFSIQNNKHLLDAQLKIALKNKDGVRSQQIISRLELITPYEERELVSWSFQQEMLQNLPDAIRLLEKLSVYSPRWYLLYLPHQFELQKKSNIDLKKYIIRRKNDFSQFPFSKEEKNQLNFVCNEYAKMSCI</sequence>
<feature type="transmembrane region" description="Helical" evidence="5">
    <location>
        <begin position="6"/>
        <end position="24"/>
    </location>
</feature>
<feature type="transmembrane region" description="Helical" evidence="5">
    <location>
        <begin position="298"/>
        <end position="324"/>
    </location>
</feature>
<dbReference type="InterPro" id="IPR051533">
    <property type="entry name" value="WaaL-like"/>
</dbReference>
<keyword evidence="3 5" id="KW-1133">Transmembrane helix</keyword>
<feature type="transmembrane region" description="Helical" evidence="5">
    <location>
        <begin position="164"/>
        <end position="182"/>
    </location>
</feature>
<evidence type="ECO:0000313" key="7">
    <source>
        <dbReference type="EMBL" id="PIY69248.1"/>
    </source>
</evidence>
<feature type="domain" description="O-antigen ligase-related" evidence="6">
    <location>
        <begin position="130"/>
        <end position="279"/>
    </location>
</feature>
<evidence type="ECO:0000256" key="3">
    <source>
        <dbReference type="ARBA" id="ARBA00022989"/>
    </source>
</evidence>
<evidence type="ECO:0000313" key="8">
    <source>
        <dbReference type="Proteomes" id="UP000230108"/>
    </source>
</evidence>
<feature type="transmembrane region" description="Helical" evidence="5">
    <location>
        <begin position="62"/>
        <end position="87"/>
    </location>
</feature>
<feature type="transmembrane region" description="Helical" evidence="5">
    <location>
        <begin position="344"/>
        <end position="364"/>
    </location>
</feature>
<protein>
    <recommendedName>
        <fullName evidence="6">O-antigen ligase-related domain-containing protein</fullName>
    </recommendedName>
</protein>
<dbReference type="AlphaFoldDB" id="A0A2M7QEG9"/>
<keyword evidence="4 5" id="KW-0472">Membrane</keyword>
<reference evidence="8" key="1">
    <citation type="submission" date="2017-09" db="EMBL/GenBank/DDBJ databases">
        <title>Depth-based differentiation of microbial function through sediment-hosted aquifers and enrichment of novel symbionts in the deep terrestrial subsurface.</title>
        <authorList>
            <person name="Probst A.J."/>
            <person name="Ladd B."/>
            <person name="Jarett J.K."/>
            <person name="Geller-Mcgrath D.E."/>
            <person name="Sieber C.M.K."/>
            <person name="Emerson J.B."/>
            <person name="Anantharaman K."/>
            <person name="Thomas B.C."/>
            <person name="Malmstrom R."/>
            <person name="Stieglmeier M."/>
            <person name="Klingl A."/>
            <person name="Woyke T."/>
            <person name="Ryan C.M."/>
            <person name="Banfield J.F."/>
        </authorList>
    </citation>
    <scope>NUCLEOTIDE SEQUENCE [LARGE SCALE GENOMIC DNA]</scope>
</reference>
<evidence type="ECO:0000259" key="6">
    <source>
        <dbReference type="Pfam" id="PF04932"/>
    </source>
</evidence>
<evidence type="ECO:0000256" key="5">
    <source>
        <dbReference type="SAM" id="Phobius"/>
    </source>
</evidence>
<dbReference type="PANTHER" id="PTHR37422:SF13">
    <property type="entry name" value="LIPOPOLYSACCHARIDE BIOSYNTHESIS PROTEIN PA4999-RELATED"/>
    <property type="match status" value="1"/>
</dbReference>
<gene>
    <name evidence="7" type="ORF">COY90_01640</name>
</gene>
<feature type="transmembrane region" description="Helical" evidence="5">
    <location>
        <begin position="274"/>
        <end position="291"/>
    </location>
</feature>
<comment type="subcellular location">
    <subcellularLocation>
        <location evidence="1">Membrane</location>
        <topology evidence="1">Multi-pass membrane protein</topology>
    </subcellularLocation>
</comment>
<proteinExistence type="predicted"/>
<name>A0A2M7QEG9_9BACT</name>
<evidence type="ECO:0000256" key="2">
    <source>
        <dbReference type="ARBA" id="ARBA00022692"/>
    </source>
</evidence>
<dbReference type="PANTHER" id="PTHR37422">
    <property type="entry name" value="TEICHURONIC ACID BIOSYNTHESIS PROTEIN TUAE"/>
    <property type="match status" value="1"/>
</dbReference>
<dbReference type="InterPro" id="IPR007016">
    <property type="entry name" value="O-antigen_ligase-rel_domated"/>
</dbReference>
<keyword evidence="2 5" id="KW-0812">Transmembrane</keyword>